<evidence type="ECO:0000313" key="1">
    <source>
        <dbReference type="EMBL" id="AWI78589.1"/>
    </source>
</evidence>
<dbReference type="OrthoDB" id="9806592at2"/>
<dbReference type="Proteomes" id="UP000244902">
    <property type="component" value="Chromosome"/>
</dbReference>
<sequence>MMKIPAQGIVGARLIEAAATEVRAVRDLVVMALRTKGVDTYAEALYPDRIVVAKDGRLVAYPYTIGDDNAVTLGEPREVVMQHVDAVTRMVEAARNGDTVFIEAVGGDPAGGVWVIRVIRAGESGNRNYYPDQVLRDAVRLVEGARVFEKSDTEHVAAADSKTGVAPGKSFRNLVGALRNARFVEGATPDSGEIHADLHLIQPDGDVAVRVREAHARGLSDLFGFSIDADAKAKIVSRGGRKVRQATAITKVHSVDLIVEPGAGGALLRIVEAQTQDPLQEDADMALRQRMIEAIQAKNPQFDGASATDEQIETAFREAVAVAPQAPAADAATVTAVRMIECRLIAREAIASAKLPQPAKDKLLSRFTEAQTPFTAADVTKAVDDERAYLARFTESGKPVIHFDETVQVEDRSTKIGEMLDGFFTGGKNGIHSFKECYIEITGDRRVTGDMRDCDVSRLRESIGDRFVESLTSAGWANVLGDSMTRRMLAEYDSMTDLQAWRRIANAVPVNDFRTQERTRIGGYGNLPGVSQGAGYAALTSPGDEKASYAVTKRGGTEDVTLEMIRNDDVGAIRRIPTELALAAANTLYEFVFDFIRTNPTIYDTVALFHASHGNLGTTALDATSFAAARLAMINQVRAGSGKKLNLGPASVLVPFDLQEAAFNLFVRNQNNDKTFVQTINPEVIAVPYWTDANDWAVVADPRRIPTIEIGFLDGREEPELFVQDTPNVGSLFSNDKITYKIRHIYSGAVMDYRGLRKHVVA</sequence>
<reference evidence="1 2" key="1">
    <citation type="submission" date="2017-06" db="EMBL/GenBank/DDBJ databases">
        <title>Azoarcus sp. TSNA42 complete genome sequence.</title>
        <authorList>
            <person name="Woo J.-H."/>
            <person name="Kim H.-S."/>
        </authorList>
    </citation>
    <scope>NUCLEOTIDE SEQUENCE [LARGE SCALE GENOMIC DNA]</scope>
    <source>
        <strain evidence="1 2">TSNA42</strain>
    </source>
</reference>
<accession>A0A2U8GY09</accession>
<dbReference type="AlphaFoldDB" id="A0A2U8GY09"/>
<proteinExistence type="predicted"/>
<name>A0A2U8GY09_9RHOO</name>
<evidence type="ECO:0000313" key="2">
    <source>
        <dbReference type="Proteomes" id="UP000244902"/>
    </source>
</evidence>
<dbReference type="EMBL" id="CP022188">
    <property type="protein sequence ID" value="AWI78589.1"/>
    <property type="molecule type" value="Genomic_DNA"/>
</dbReference>
<gene>
    <name evidence="1" type="ORF">CEW87_03965</name>
</gene>
<evidence type="ECO:0008006" key="3">
    <source>
        <dbReference type="Google" id="ProtNLM"/>
    </source>
</evidence>
<protein>
    <recommendedName>
        <fullName evidence="3">Bacteriophage Mu GpT domain-containing protein</fullName>
    </recommendedName>
</protein>
<organism evidence="1 2">
    <name type="scientific">Parazoarcus communis</name>
    <dbReference type="NCBI Taxonomy" id="41977"/>
    <lineage>
        <taxon>Bacteria</taxon>
        <taxon>Pseudomonadati</taxon>
        <taxon>Pseudomonadota</taxon>
        <taxon>Betaproteobacteria</taxon>
        <taxon>Rhodocyclales</taxon>
        <taxon>Zoogloeaceae</taxon>
        <taxon>Parazoarcus</taxon>
    </lineage>
</organism>
<dbReference type="Pfam" id="PF25209">
    <property type="entry name" value="Phage_capsid_4"/>
    <property type="match status" value="1"/>
</dbReference>